<gene>
    <name evidence="7" type="primary">mnmD</name>
    <name evidence="4" type="synonym">mnmC</name>
    <name evidence="7" type="ORF">FOZ76_24860</name>
</gene>
<accession>A0A556A7L3</accession>
<dbReference type="EMBL" id="VLTJ01000042">
    <property type="protein sequence ID" value="TSH88868.1"/>
    <property type="molecule type" value="Genomic_DNA"/>
</dbReference>
<dbReference type="InterPro" id="IPR008471">
    <property type="entry name" value="MnmC-like_methylTransf"/>
</dbReference>
<evidence type="ECO:0000259" key="6">
    <source>
        <dbReference type="Pfam" id="PF05430"/>
    </source>
</evidence>
<feature type="domain" description="FAD dependent oxidoreductase" evidence="5">
    <location>
        <begin position="421"/>
        <end position="774"/>
    </location>
</feature>
<dbReference type="PANTHER" id="PTHR39963:SF1">
    <property type="entry name" value="MNMC-LIKE METHYLTRANSFERASE DOMAIN-CONTAINING PROTEIN"/>
    <property type="match status" value="1"/>
</dbReference>
<evidence type="ECO:0000256" key="1">
    <source>
        <dbReference type="ARBA" id="ARBA00022691"/>
    </source>
</evidence>
<dbReference type="GO" id="GO:0050660">
    <property type="term" value="F:flavin adenine dinucleotide binding"/>
    <property type="evidence" value="ECO:0007669"/>
    <property type="project" value="UniProtKB-UniRule"/>
</dbReference>
<comment type="similarity">
    <text evidence="4">In the C-terminal section; belongs to the DAO family.</text>
</comment>
<comment type="subcellular location">
    <subcellularLocation>
        <location evidence="4">Cytoplasm</location>
    </subcellularLocation>
</comment>
<keyword evidence="4" id="KW-0274">FAD</keyword>
<dbReference type="HAMAP" id="MF_01102">
    <property type="entry name" value="MnmC"/>
    <property type="match status" value="1"/>
</dbReference>
<comment type="similarity">
    <text evidence="4">In the N-terminal section; belongs to the methyltransferase superfamily. tRNA (mnm(5)s(2)U34)-methyltransferase family.</text>
</comment>
<dbReference type="Gene3D" id="3.40.50.2300">
    <property type="match status" value="2"/>
</dbReference>
<dbReference type="Pfam" id="PF01266">
    <property type="entry name" value="DAO"/>
    <property type="match status" value="1"/>
</dbReference>
<dbReference type="GO" id="GO:0032259">
    <property type="term" value="P:methylation"/>
    <property type="evidence" value="ECO:0007669"/>
    <property type="project" value="UniProtKB-KW"/>
</dbReference>
<evidence type="ECO:0000256" key="2">
    <source>
        <dbReference type="ARBA" id="ARBA00023002"/>
    </source>
</evidence>
<dbReference type="GO" id="GO:0002097">
    <property type="term" value="P:tRNA wobble base modification"/>
    <property type="evidence" value="ECO:0007669"/>
    <property type="project" value="UniProtKB-UniRule"/>
</dbReference>
<protein>
    <recommendedName>
        <fullName evidence="4">tRNA 5-methylaminomethyl-2-thiouridine biosynthesis bifunctional protein MnmC</fullName>
        <shortName evidence="4">tRNA mnm(5)s(2)U biosynthesis bifunctional protein</shortName>
    </recommendedName>
    <domain>
        <recommendedName>
            <fullName evidence="4">tRNA (mnm(5)s(2)U34)-methyltransferase</fullName>
            <ecNumber evidence="4">2.1.1.61</ecNumber>
        </recommendedName>
    </domain>
    <domain>
        <recommendedName>
            <fullName evidence="4">FAD-dependent cmnm(5)s(2)U34 oxidoreductase</fullName>
            <ecNumber evidence="4">1.5.-.-</ecNumber>
        </recommendedName>
    </domain>
</protein>
<reference evidence="7 8" key="1">
    <citation type="submission" date="2019-07" db="EMBL/GenBank/DDBJ databases">
        <title>Qingshengfaniella alkalisoli gen. nov., sp. nov., isolated from saline soil.</title>
        <authorList>
            <person name="Xu L."/>
            <person name="Huang X.-X."/>
            <person name="Sun J.-Q."/>
        </authorList>
    </citation>
    <scope>NUCLEOTIDE SEQUENCE [LARGE SCALE GENOMIC DNA]</scope>
    <source>
        <strain evidence="7 8">DSM 27279</strain>
    </source>
</reference>
<dbReference type="GO" id="GO:0005737">
    <property type="term" value="C:cytoplasm"/>
    <property type="evidence" value="ECO:0007669"/>
    <property type="project" value="UniProtKB-SubCell"/>
</dbReference>
<comment type="catalytic activity">
    <reaction evidence="4">
        <text>5-aminomethyl-2-thiouridine(34) in tRNA + S-adenosyl-L-methionine = 5-methylaminomethyl-2-thiouridine(34) in tRNA + S-adenosyl-L-homocysteine + H(+)</text>
        <dbReference type="Rhea" id="RHEA:19569"/>
        <dbReference type="Rhea" id="RHEA-COMP:10195"/>
        <dbReference type="Rhea" id="RHEA-COMP:10197"/>
        <dbReference type="ChEBI" id="CHEBI:15378"/>
        <dbReference type="ChEBI" id="CHEBI:57856"/>
        <dbReference type="ChEBI" id="CHEBI:59789"/>
        <dbReference type="ChEBI" id="CHEBI:74454"/>
        <dbReference type="ChEBI" id="CHEBI:74455"/>
        <dbReference type="EC" id="2.1.1.61"/>
    </reaction>
</comment>
<evidence type="ECO:0000256" key="4">
    <source>
        <dbReference type="HAMAP-Rule" id="MF_01102"/>
    </source>
</evidence>
<evidence type="ECO:0000313" key="8">
    <source>
        <dbReference type="Proteomes" id="UP000318405"/>
    </source>
</evidence>
<dbReference type="AlphaFoldDB" id="A0A556A7L3"/>
<name>A0A556A7L3_9BURK</name>
<dbReference type="SUPFAM" id="SSF51905">
    <property type="entry name" value="FAD/NAD(P)-binding domain"/>
    <property type="match status" value="1"/>
</dbReference>
<keyword evidence="4" id="KW-0963">Cytoplasm</keyword>
<comment type="function">
    <text evidence="4">Catalyzes the last two steps in the biosynthesis of 5-methylaminomethyl-2-thiouridine (mnm(5)s(2)U) at the wobble position (U34) in tRNA. Catalyzes the FAD-dependent demodification of cmnm(5)s(2)U34 to nm(5)s(2)U34, followed by the transfer of a methyl group from S-adenosyl-L-methionine to nm(5)s(2)U34, to form mnm(5)s(2)U34.</text>
</comment>
<dbReference type="Pfam" id="PF05430">
    <property type="entry name" value="Methyltransf_30"/>
    <property type="match status" value="1"/>
</dbReference>
<dbReference type="InterPro" id="IPR006076">
    <property type="entry name" value="FAD-dep_OxRdtase"/>
</dbReference>
<dbReference type="InterPro" id="IPR029063">
    <property type="entry name" value="SAM-dependent_MTases_sf"/>
</dbReference>
<dbReference type="GO" id="GO:0004808">
    <property type="term" value="F:tRNA (5-methylaminomethyl-2-thiouridylate)(34)-methyltransferase activity"/>
    <property type="evidence" value="ECO:0007669"/>
    <property type="project" value="UniProtKB-EC"/>
</dbReference>
<keyword evidence="4" id="KW-0819">tRNA processing</keyword>
<proteinExistence type="inferred from homology"/>
<dbReference type="Gene3D" id="3.40.50.150">
    <property type="entry name" value="Vaccinia Virus protein VP39"/>
    <property type="match status" value="1"/>
</dbReference>
<keyword evidence="4 7" id="KW-0489">Methyltransferase</keyword>
<keyword evidence="4" id="KW-0285">Flavoprotein</keyword>
<dbReference type="InterPro" id="IPR023032">
    <property type="entry name" value="tRNA_MAMT_biosynth_bifunc_MnmC"/>
</dbReference>
<dbReference type="GO" id="GO:0016645">
    <property type="term" value="F:oxidoreductase activity, acting on the CH-NH group of donors"/>
    <property type="evidence" value="ECO:0007669"/>
    <property type="project" value="InterPro"/>
</dbReference>
<evidence type="ECO:0000256" key="3">
    <source>
        <dbReference type="ARBA" id="ARBA00023268"/>
    </source>
</evidence>
<dbReference type="Proteomes" id="UP000318405">
    <property type="component" value="Unassembled WGS sequence"/>
</dbReference>
<organism evidence="7 8">
    <name type="scientific">Verticiella sediminum</name>
    <dbReference type="NCBI Taxonomy" id="1247510"/>
    <lineage>
        <taxon>Bacteria</taxon>
        <taxon>Pseudomonadati</taxon>
        <taxon>Pseudomonadota</taxon>
        <taxon>Betaproteobacteria</taxon>
        <taxon>Burkholderiales</taxon>
        <taxon>Alcaligenaceae</taxon>
        <taxon>Verticiella</taxon>
    </lineage>
</organism>
<feature type="domain" description="MnmC-like methyltransferase" evidence="6">
    <location>
        <begin position="284"/>
        <end position="401"/>
    </location>
</feature>
<sequence>MVNEVRKAAPDVFITFSYPPDTIAVTEQARLQSFNPKLMYTGVGTAFALFKQRFADNADGVLSLGGVTADSAAVQDYIARHREVVGQEPDRWASLVTYAGLQVLQQAIEQAGTLDRAQVSARIATAPPSWSFPSPSGRRPPRVDHAARPDALCARPREARRCAIVCAMFEPLVPAHAIAADSAVPFSPVYGDVYHAAAGAFAQAEHVFIAGNGLPERWRGRADFTVLETGFGLGLNFLALWRAWRADPARSERLHVVSVEAHPFTRDELASWLRDLVPGELRVQADALLAAWPPLLPGLHSLSFEQGRMRLTLAFGKAAAIVPRLSLAADAYFLDGFAPARNPEMWSDALIAALAEHAAPGATAATWASAGQVRRALAAVGFAVRKRPGFAGKRDMTVAEHPVGGACGRRVLAQRRTPGRALVVGAGVAGAGVAHALAARGWAVDVVAPDDAAHAGHAAAALTPTIDPGDSVRARLARAGAGLAHGTWRPVIAPTLADAGETAVAWRLGTVQVAPRRQLRSDEAYARWREGLSALGFPADWLRLIDAADAAELAGQPVGRGGAWLPAGLLVRPGRLQRWLLEAPGVRRVRARVARLAAGDAGWTAYDEAGRACAGGEVLVLACAGGTADLARASDIAWPLGDALQAVAGQITYLPEDLVAGLPRCVVAGDGYVLPALDGRGVAGSTYDHATQPGMPAPASAEGHARNLEHLRALLPQAAWPAHADWRGWAGWRAVLPGRLPAIGALPGAAGVFVATAYASRGLSHCALAGALIASHLSGTPAPIEADLQAAIGPGRAAGA</sequence>
<keyword evidence="1 4" id="KW-0949">S-adenosyl-L-methionine</keyword>
<dbReference type="InterPro" id="IPR036188">
    <property type="entry name" value="FAD/NAD-bd_sf"/>
</dbReference>
<feature type="region of interest" description="FAD-dependent cmnm(5)s(2)U34 oxidoreductase" evidence="4">
    <location>
        <begin position="424"/>
        <end position="800"/>
    </location>
</feature>
<feature type="region of interest" description="tRNA (mnm(5)s(2)U34)-methyltransferase" evidence="4">
    <location>
        <begin position="1"/>
        <end position="402"/>
    </location>
</feature>
<dbReference type="OrthoDB" id="9786494at2"/>
<evidence type="ECO:0000259" key="5">
    <source>
        <dbReference type="Pfam" id="PF01266"/>
    </source>
</evidence>
<dbReference type="InterPro" id="IPR028082">
    <property type="entry name" value="Peripla_BP_I"/>
</dbReference>
<comment type="cofactor">
    <cofactor evidence="4">
        <name>FAD</name>
        <dbReference type="ChEBI" id="CHEBI:57692"/>
    </cofactor>
</comment>
<dbReference type="Gene3D" id="3.50.50.60">
    <property type="entry name" value="FAD/NAD(P)-binding domain"/>
    <property type="match status" value="1"/>
</dbReference>
<evidence type="ECO:0000313" key="7">
    <source>
        <dbReference type="EMBL" id="TSH88868.1"/>
    </source>
</evidence>
<dbReference type="PANTHER" id="PTHR39963">
    <property type="entry name" value="SLL0983 PROTEIN"/>
    <property type="match status" value="1"/>
</dbReference>
<keyword evidence="4 7" id="KW-0808">Transferase</keyword>
<dbReference type="Gene3D" id="3.30.9.10">
    <property type="entry name" value="D-Amino Acid Oxidase, subunit A, domain 2"/>
    <property type="match status" value="1"/>
</dbReference>
<dbReference type="InterPro" id="IPR047785">
    <property type="entry name" value="tRNA_MNMC2"/>
</dbReference>
<keyword evidence="2 4" id="KW-0560">Oxidoreductase</keyword>
<dbReference type="NCBIfam" id="NF033855">
    <property type="entry name" value="tRNA_MNMC2"/>
    <property type="match status" value="1"/>
</dbReference>
<keyword evidence="8" id="KW-1185">Reference proteome</keyword>
<dbReference type="SUPFAM" id="SSF53822">
    <property type="entry name" value="Periplasmic binding protein-like I"/>
    <property type="match status" value="1"/>
</dbReference>
<keyword evidence="3 4" id="KW-0511">Multifunctional enzyme</keyword>
<comment type="caution">
    <text evidence="7">The sequence shown here is derived from an EMBL/GenBank/DDBJ whole genome shotgun (WGS) entry which is preliminary data.</text>
</comment>
<dbReference type="EC" id="1.5.-.-" evidence="4"/>
<dbReference type="EC" id="2.1.1.61" evidence="4"/>